<comment type="function">
    <text evidence="7">Required for pre-mRNA splicing.</text>
</comment>
<evidence type="ECO:0000256" key="5">
    <source>
        <dbReference type="ARBA" id="ARBA00023187"/>
    </source>
</evidence>
<evidence type="ECO:0000256" key="6">
    <source>
        <dbReference type="ARBA" id="ARBA00023242"/>
    </source>
</evidence>
<protein>
    <recommendedName>
        <fullName evidence="7">Pre-mRNA-splicing factor 38</fullName>
    </recommendedName>
</protein>
<evidence type="ECO:0000313" key="8">
    <source>
        <dbReference type="EMBL" id="UKJ89009.2"/>
    </source>
</evidence>
<sequence length="193" mass="22293">MANRTDPTAHLIHGTNPQFLFSKILRDKVYNCFYWKESCFGLTAESLVDKAVQLKYVGGTFGGNRQPSPFLCLVLKMLQIQPDMEIVHEYIKNEDFKYLRALGVYYMRLVGSAAEVYRTLEPILGDYRKLRFRNTDGSYTIKYMDEFVDECLTGTTYLDVDFPPLAKRLNLEATKVLPPRRSPLQLVKTKSEI</sequence>
<keyword evidence="6 7" id="KW-0539">Nucleus</keyword>
<evidence type="ECO:0000256" key="3">
    <source>
        <dbReference type="ARBA" id="ARBA00022664"/>
    </source>
</evidence>
<organism evidence="8 9">
    <name type="scientific">Theileria orientalis</name>
    <dbReference type="NCBI Taxonomy" id="68886"/>
    <lineage>
        <taxon>Eukaryota</taxon>
        <taxon>Sar</taxon>
        <taxon>Alveolata</taxon>
        <taxon>Apicomplexa</taxon>
        <taxon>Aconoidasida</taxon>
        <taxon>Piroplasmida</taxon>
        <taxon>Theileriidae</taxon>
        <taxon>Theileria</taxon>
    </lineage>
</organism>
<reference evidence="8" key="1">
    <citation type="submission" date="2022-07" db="EMBL/GenBank/DDBJ databases">
        <title>Evaluation of T. orientalis genome assembly methods using nanopore sequencing and analysis of variation between genomes.</title>
        <authorList>
            <person name="Yam J."/>
            <person name="Micallef M.L."/>
            <person name="Liu M."/>
            <person name="Djordjevic S.P."/>
            <person name="Bogema D.R."/>
            <person name="Jenkins C."/>
        </authorList>
    </citation>
    <scope>NUCLEOTIDE SEQUENCE</scope>
    <source>
        <strain evidence="8">Fish Creek</strain>
    </source>
</reference>
<gene>
    <name evidence="8" type="ORF">MACJ_002255</name>
</gene>
<dbReference type="InterPro" id="IPR005037">
    <property type="entry name" value="PRP38"/>
</dbReference>
<comment type="subcellular location">
    <subcellularLocation>
        <location evidence="1 7">Nucleus</location>
    </subcellularLocation>
</comment>
<dbReference type="AlphaFoldDB" id="A0A976QVD4"/>
<evidence type="ECO:0000256" key="7">
    <source>
        <dbReference type="RuleBase" id="RU367025"/>
    </source>
</evidence>
<evidence type="ECO:0000256" key="1">
    <source>
        <dbReference type="ARBA" id="ARBA00004123"/>
    </source>
</evidence>
<keyword evidence="4 7" id="KW-0747">Spliceosome</keyword>
<keyword evidence="5 7" id="KW-0508">mRNA splicing</keyword>
<comment type="similarity">
    <text evidence="2 7">Belongs to the PRP38 family.</text>
</comment>
<name>A0A976QVD4_THEOR</name>
<dbReference type="OrthoDB" id="190958at2759"/>
<dbReference type="GO" id="GO:0005681">
    <property type="term" value="C:spliceosomal complex"/>
    <property type="evidence" value="ECO:0007669"/>
    <property type="project" value="UniProtKB-KW"/>
</dbReference>
<evidence type="ECO:0000313" key="9">
    <source>
        <dbReference type="Proteomes" id="UP000244803"/>
    </source>
</evidence>
<dbReference type="GO" id="GO:0000398">
    <property type="term" value="P:mRNA splicing, via spliceosome"/>
    <property type="evidence" value="ECO:0007669"/>
    <property type="project" value="UniProtKB-UniRule"/>
</dbReference>
<dbReference type="EMBL" id="CP056066">
    <property type="protein sequence ID" value="UKJ89009.2"/>
    <property type="molecule type" value="Genomic_DNA"/>
</dbReference>
<keyword evidence="3 7" id="KW-0507">mRNA processing</keyword>
<dbReference type="Proteomes" id="UP000244803">
    <property type="component" value="Chromosome 3"/>
</dbReference>
<dbReference type="PANTHER" id="PTHR23142">
    <property type="entry name" value="PRE-MRNA-SPLICING FACTOR 38A-RELATED"/>
    <property type="match status" value="1"/>
</dbReference>
<proteinExistence type="inferred from homology"/>
<dbReference type="Pfam" id="PF03371">
    <property type="entry name" value="PRP38"/>
    <property type="match status" value="1"/>
</dbReference>
<evidence type="ECO:0000256" key="2">
    <source>
        <dbReference type="ARBA" id="ARBA00006164"/>
    </source>
</evidence>
<accession>A0A976QVD4</accession>
<evidence type="ECO:0000256" key="4">
    <source>
        <dbReference type="ARBA" id="ARBA00022728"/>
    </source>
</evidence>